<dbReference type="PANTHER" id="PTHR31143">
    <property type="match status" value="1"/>
</dbReference>
<feature type="domain" description="N-acetyltransferase" evidence="1">
    <location>
        <begin position="101"/>
        <end position="228"/>
    </location>
</feature>
<dbReference type="InterPro" id="IPR027365">
    <property type="entry name" value="GNAT_acetyltra_YdfB-like"/>
</dbReference>
<reference evidence="2" key="1">
    <citation type="submission" date="2016-10" db="EMBL/GenBank/DDBJ databases">
        <title>Sequence of Gallionella enrichment culture.</title>
        <authorList>
            <person name="Poehlein A."/>
            <person name="Muehling M."/>
            <person name="Daniel R."/>
        </authorList>
    </citation>
    <scope>NUCLEOTIDE SEQUENCE</scope>
</reference>
<evidence type="ECO:0000313" key="2">
    <source>
        <dbReference type="EMBL" id="OIR05090.1"/>
    </source>
</evidence>
<dbReference type="EMBL" id="MLJW01000053">
    <property type="protein sequence ID" value="OIR05090.1"/>
    <property type="molecule type" value="Genomic_DNA"/>
</dbReference>
<protein>
    <submittedName>
        <fullName evidence="2">Acetyltransferase YpeA</fullName>
    </submittedName>
</protein>
<dbReference type="InterPro" id="IPR013653">
    <property type="entry name" value="GCN5-like_dom"/>
</dbReference>
<dbReference type="AlphaFoldDB" id="A0A1J5SA78"/>
<organism evidence="2">
    <name type="scientific">mine drainage metagenome</name>
    <dbReference type="NCBI Taxonomy" id="410659"/>
    <lineage>
        <taxon>unclassified sequences</taxon>
        <taxon>metagenomes</taxon>
        <taxon>ecological metagenomes</taxon>
    </lineage>
</organism>
<dbReference type="GO" id="GO:0016747">
    <property type="term" value="F:acyltransferase activity, transferring groups other than amino-acyl groups"/>
    <property type="evidence" value="ECO:0007669"/>
    <property type="project" value="InterPro"/>
</dbReference>
<sequence length="228" mass="25560">MASVLDNPIWNALCSVDSDKNIGSHDLAFLDADVAPFIGMQNWDGNSQKKLLSNTPSNRSWFLLIADEVNFIDELEIAFTIPLYQFVCNKLKNFIAPKIDIAITELNPSHVDEMLALTALTKPGPFMKRTIEFGNYHGIFDGNRLAAMGGERLHLDGFTEISAICTHPDFRGHGYGAAITHHLAKSVIQKGQTPFLHARIDNISAIEIYKKLGFEIRATIQFYIIRRK</sequence>
<accession>A0A1J5SA78</accession>
<comment type="caution">
    <text evidence="2">The sequence shown here is derived from an EMBL/GenBank/DDBJ whole genome shotgun (WGS) entry which is preliminary data.</text>
</comment>
<dbReference type="Gene3D" id="3.40.630.30">
    <property type="match status" value="1"/>
</dbReference>
<dbReference type="SUPFAM" id="SSF55729">
    <property type="entry name" value="Acyl-CoA N-acyltransferases (Nat)"/>
    <property type="match status" value="1"/>
</dbReference>
<dbReference type="InterPro" id="IPR016181">
    <property type="entry name" value="Acyl_CoA_acyltransferase"/>
</dbReference>
<dbReference type="CDD" id="cd04301">
    <property type="entry name" value="NAT_SF"/>
    <property type="match status" value="1"/>
</dbReference>
<dbReference type="InterPro" id="IPR000182">
    <property type="entry name" value="GNAT_dom"/>
</dbReference>
<dbReference type="PROSITE" id="PS51186">
    <property type="entry name" value="GNAT"/>
    <property type="match status" value="1"/>
</dbReference>
<proteinExistence type="predicted"/>
<gene>
    <name evidence="2" type="primary">ypeA_2</name>
    <name evidence="2" type="ORF">GALL_129060</name>
</gene>
<keyword evidence="2" id="KW-0808">Transferase</keyword>
<dbReference type="Pfam" id="PF08445">
    <property type="entry name" value="FR47"/>
    <property type="match status" value="1"/>
</dbReference>
<name>A0A1J5SA78_9ZZZZ</name>
<evidence type="ECO:0000259" key="1">
    <source>
        <dbReference type="PROSITE" id="PS51186"/>
    </source>
</evidence>
<dbReference type="PANTHER" id="PTHR31143:SF2">
    <property type="entry name" value="FR47-LIKE DOMAIN-CONTAINING PROTEIN-RELATED"/>
    <property type="match status" value="1"/>
</dbReference>